<dbReference type="SUPFAM" id="SSF88688">
    <property type="entry name" value="Families 57/38 glycoside transferase middle domain"/>
    <property type="match status" value="1"/>
</dbReference>
<proteinExistence type="inferred from homology"/>
<dbReference type="GO" id="GO:0006013">
    <property type="term" value="P:mannose metabolic process"/>
    <property type="evidence" value="ECO:0007669"/>
    <property type="project" value="InterPro"/>
</dbReference>
<protein>
    <submittedName>
        <fullName evidence="6">Mannosylglycerate hydrolase</fullName>
        <ecNumber evidence="6">3.2.1.170</ecNumber>
    </submittedName>
</protein>
<dbReference type="InterPro" id="IPR000602">
    <property type="entry name" value="Glyco_hydro_38_N"/>
</dbReference>
<reference evidence="7" key="1">
    <citation type="submission" date="2017-04" db="EMBL/GenBank/DDBJ databases">
        <title>Comparative genomics and description of representatives of a novel lineage of planctomycetes thriving in anoxic sediments.</title>
        <authorList>
            <person name="Spring S."/>
            <person name="Bunk B."/>
            <person name="Sproer C."/>
        </authorList>
    </citation>
    <scope>NUCLEOTIDE SEQUENCE [LARGE SCALE GENOMIC DNA]</scope>
    <source>
        <strain evidence="7">ST-PulAB-D4</strain>
    </source>
</reference>
<accession>A0A1W6LLN2</accession>
<dbReference type="KEGG" id="pbp:STSP1_01070"/>
<evidence type="ECO:0000313" key="6">
    <source>
        <dbReference type="EMBL" id="ARN56681.1"/>
    </source>
</evidence>
<evidence type="ECO:0000256" key="1">
    <source>
        <dbReference type="ARBA" id="ARBA00009792"/>
    </source>
</evidence>
<dbReference type="FunFam" id="3.20.110.10:FF:000002">
    <property type="entry name" value="alpha-mannosidase 2C1 isoform X1"/>
    <property type="match status" value="1"/>
</dbReference>
<dbReference type="PANTHER" id="PTHR46017">
    <property type="entry name" value="ALPHA-MANNOSIDASE 2C1"/>
    <property type="match status" value="1"/>
</dbReference>
<dbReference type="SMART" id="SM00872">
    <property type="entry name" value="Alpha-mann_mid"/>
    <property type="match status" value="1"/>
</dbReference>
<dbReference type="InterPro" id="IPR027291">
    <property type="entry name" value="Glyco_hydro_38_N_sf"/>
</dbReference>
<evidence type="ECO:0000259" key="5">
    <source>
        <dbReference type="SMART" id="SM00872"/>
    </source>
</evidence>
<dbReference type="InterPro" id="IPR011330">
    <property type="entry name" value="Glyco_hydro/deAcase_b/a-brl"/>
</dbReference>
<dbReference type="SUPFAM" id="SSF74650">
    <property type="entry name" value="Galactose mutarotase-like"/>
    <property type="match status" value="1"/>
</dbReference>
<dbReference type="InterPro" id="IPR054723">
    <property type="entry name" value="Ams1-like_N"/>
</dbReference>
<dbReference type="Gene3D" id="2.70.98.30">
    <property type="entry name" value="Golgi alpha-mannosidase II, domain 4"/>
    <property type="match status" value="1"/>
</dbReference>
<dbReference type="Pfam" id="PF07748">
    <property type="entry name" value="Glyco_hydro_38C"/>
    <property type="match status" value="1"/>
</dbReference>
<evidence type="ECO:0000256" key="3">
    <source>
        <dbReference type="ARBA" id="ARBA00022801"/>
    </source>
</evidence>
<dbReference type="GO" id="GO:0046872">
    <property type="term" value="F:metal ion binding"/>
    <property type="evidence" value="ECO:0007669"/>
    <property type="project" value="UniProtKB-KW"/>
</dbReference>
<evidence type="ECO:0000256" key="4">
    <source>
        <dbReference type="ARBA" id="ARBA00023295"/>
    </source>
</evidence>
<feature type="domain" description="Glycoside hydrolase family 38 central" evidence="5">
    <location>
        <begin position="503"/>
        <end position="580"/>
    </location>
</feature>
<evidence type="ECO:0000256" key="2">
    <source>
        <dbReference type="ARBA" id="ARBA00022723"/>
    </source>
</evidence>
<sequence length="1003" mass="115065">MFNFFEERDHKILSFKDTIQSKIFEPISDLEVEAYTSKEPLSYPERTTGDRVALQPGEKWGDLFDCAWFHFTGSVPSEGCAKKIVLLIDVNGEACVFDDEGNPVRGLTNGSSIYERIHGEPAKKVLQFNDCGKEGQKVDIWVDAGCNDLIGELSKDGTLEQAQIAVCHENIRSLYYDYWILCELSCVLDKNSARYSRIMKVLFDSMNILQTFNDEEIDKARQILAVEVNRKNADPCLTLSAAGNAHIDLAWLWPIRETIRKAARTFSTVLELMDRYPDYVFGSSQPQLYLWVKEAYPKLYDRIKAKVAEKRWELHGGMWVESDVNMPNGESLIRQFLYGKRFWQSEFGMDTEMLWLPDTFGYSAALPQIMKICGVRYFMTQKLAWNSVNKFPHYTFDWEGIDGSTVLTHILPEETYISHAGPRAISKVEDNYAQKNVSDRALLLYGIGDGGGGPGAEHLERLERLKNLQGVPPVKQEFSEEFFKKIDRDDLDYPRWRGELYLEKHQGTYTSQAKNKKYNRFLEVKLRDLELLASIASLYGFEYPQQKIDEIWKEVLLYQFHDVLPGSSIKRVHDESLQRYEIMIDEVEGLTQGLLQDISGNIGASGTENPVMVFNSLSWERDEWVKLGQDWANVNASAMGWKIEEFGKKIPEFAEFKATQLLLENDALKVEFSQDGSIKSVWDKFNEFEAIRKGEKANVLKLYTDNGDAWDIQTEYRCLPVEYFKLENSKAYKDGPCVVLEQNYVYNKSRILQKIILTQGSSRMDFETTVDWHEKHKMLRSEFPVDILAEQATCDIQFGSIKRPTHKNTSWDEAKFEICAHKYVDISQNERGVALLNDCKYGYRVFDNIIDINLLRSPDFPGKDADQGRHTFVYSLYPHKGDHIEGGVIRASYELNMPLTVKSLPDKKQDLASSLSFLTVDNENIVIETVKKAQDSNDIIVRLYEATGSNCRTVLSSDMPVKDAWLVDGLENDLQKIDVQASGIVLDVKPWEIKNIKLNLTKV</sequence>
<dbReference type="SUPFAM" id="SSF88713">
    <property type="entry name" value="Glycoside hydrolase/deacetylase"/>
    <property type="match status" value="1"/>
</dbReference>
<dbReference type="Pfam" id="PF17677">
    <property type="entry name" value="Glyco_hydro38C2"/>
    <property type="match status" value="1"/>
</dbReference>
<dbReference type="Proteomes" id="UP000193334">
    <property type="component" value="Chromosome"/>
</dbReference>
<name>A0A1W6LLN2_9BACT</name>
<dbReference type="Gene3D" id="1.20.1270.50">
    <property type="entry name" value="Glycoside hydrolase family 38, central domain"/>
    <property type="match status" value="1"/>
</dbReference>
<dbReference type="STRING" id="1941349.STSP1_01070"/>
<dbReference type="RefSeq" id="WP_085755370.1">
    <property type="nucleotide sequence ID" value="NZ_CP021023.1"/>
</dbReference>
<dbReference type="Pfam" id="PF01074">
    <property type="entry name" value="Glyco_hydro_38N"/>
    <property type="match status" value="1"/>
</dbReference>
<evidence type="ECO:0000313" key="7">
    <source>
        <dbReference type="Proteomes" id="UP000193334"/>
    </source>
</evidence>
<keyword evidence="3 6" id="KW-0378">Hydrolase</keyword>
<dbReference type="InterPro" id="IPR028995">
    <property type="entry name" value="Glyco_hydro_57/38_cen_sf"/>
</dbReference>
<dbReference type="GO" id="GO:0004559">
    <property type="term" value="F:alpha-mannosidase activity"/>
    <property type="evidence" value="ECO:0007669"/>
    <property type="project" value="InterPro"/>
</dbReference>
<dbReference type="Gene3D" id="2.60.40.2220">
    <property type="match status" value="1"/>
</dbReference>
<comment type="similarity">
    <text evidence="1">Belongs to the glycosyl hydrolase 38 family.</text>
</comment>
<dbReference type="InterPro" id="IPR011013">
    <property type="entry name" value="Gal_mutarotase_sf_dom"/>
</dbReference>
<keyword evidence="7" id="KW-1185">Reference proteome</keyword>
<dbReference type="InterPro" id="IPR015341">
    <property type="entry name" value="Glyco_hydro_38_cen"/>
</dbReference>
<dbReference type="PANTHER" id="PTHR46017:SF1">
    <property type="entry name" value="ALPHA-MANNOSIDASE 2C1"/>
    <property type="match status" value="1"/>
</dbReference>
<dbReference type="GO" id="GO:0009313">
    <property type="term" value="P:oligosaccharide catabolic process"/>
    <property type="evidence" value="ECO:0007669"/>
    <property type="project" value="TreeGrafter"/>
</dbReference>
<dbReference type="InterPro" id="IPR037094">
    <property type="entry name" value="Glyco_hydro_38_cen_sf"/>
</dbReference>
<dbReference type="AlphaFoldDB" id="A0A1W6LLN2"/>
<organism evidence="6 7">
    <name type="scientific">Sedimentisphaera salicampi</name>
    <dbReference type="NCBI Taxonomy" id="1941349"/>
    <lineage>
        <taxon>Bacteria</taxon>
        <taxon>Pseudomonadati</taxon>
        <taxon>Planctomycetota</taxon>
        <taxon>Phycisphaerae</taxon>
        <taxon>Sedimentisphaerales</taxon>
        <taxon>Sedimentisphaeraceae</taxon>
        <taxon>Sedimentisphaera</taxon>
    </lineage>
</organism>
<dbReference type="Pfam" id="PF22907">
    <property type="entry name" value="Ams1-like_1st"/>
    <property type="match status" value="1"/>
</dbReference>
<dbReference type="CDD" id="cd10789">
    <property type="entry name" value="GH38N_AMII_ER_cytosolic"/>
    <property type="match status" value="1"/>
</dbReference>
<dbReference type="EMBL" id="CP021023">
    <property type="protein sequence ID" value="ARN56681.1"/>
    <property type="molecule type" value="Genomic_DNA"/>
</dbReference>
<dbReference type="FunFam" id="1.20.1270.50:FF:000004">
    <property type="entry name" value="alpha-mannosidase 2C1 isoform X1"/>
    <property type="match status" value="1"/>
</dbReference>
<dbReference type="InterPro" id="IPR041147">
    <property type="entry name" value="GH38_C"/>
</dbReference>
<dbReference type="Pfam" id="PF09261">
    <property type="entry name" value="Alpha-mann_mid"/>
    <property type="match status" value="1"/>
</dbReference>
<keyword evidence="2" id="KW-0479">Metal-binding</keyword>
<dbReference type="EC" id="3.2.1.170" evidence="6"/>
<dbReference type="GO" id="GO:0030246">
    <property type="term" value="F:carbohydrate binding"/>
    <property type="evidence" value="ECO:0007669"/>
    <property type="project" value="InterPro"/>
</dbReference>
<dbReference type="Gene3D" id="3.20.110.10">
    <property type="entry name" value="Glycoside hydrolase 38, N terminal domain"/>
    <property type="match status" value="1"/>
</dbReference>
<dbReference type="GO" id="GO:0102546">
    <property type="term" value="F:mannosylglycerate hydrolase activity"/>
    <property type="evidence" value="ECO:0007669"/>
    <property type="project" value="UniProtKB-EC"/>
</dbReference>
<gene>
    <name evidence="6" type="primary">mngB_3</name>
    <name evidence="6" type="ORF">STSP1_01070</name>
</gene>
<keyword evidence="4 6" id="KW-0326">Glycosidase</keyword>
<dbReference type="InterPro" id="IPR011682">
    <property type="entry name" value="Glyco_hydro_38_C"/>
</dbReference>